<evidence type="ECO:0000256" key="1">
    <source>
        <dbReference type="SAM" id="SignalP"/>
    </source>
</evidence>
<feature type="chain" id="PRO_5042945634" description="DUF3833 domain-containing protein" evidence="1">
    <location>
        <begin position="24"/>
        <end position="179"/>
    </location>
</feature>
<evidence type="ECO:0000313" key="2">
    <source>
        <dbReference type="EMBL" id="BCD97957.1"/>
    </source>
</evidence>
<sequence length="179" mass="20217">MFSRSFIKRCWVLCLLLMLTACSQVKVTDYQQYTPVLKLESFFDGHLKAHGVVKNRSGKVIRMFNADIEASWKDGVGTLDEAFIFDDGEKQRRVWTLTPQADGKYTATAGDVTGVGELQVAGNSVFLNYVLQVPYNAKVIDVTVEDRMYLVNEHTLINESTMIKFGFRVGEVLLVITKH</sequence>
<dbReference type="KEGG" id="marq:MARGE09_P2158"/>
<feature type="signal peptide" evidence="1">
    <location>
        <begin position="1"/>
        <end position="23"/>
    </location>
</feature>
<protein>
    <recommendedName>
        <fullName evidence="4">DUF3833 domain-containing protein</fullName>
    </recommendedName>
</protein>
<dbReference type="InterPro" id="IPR024409">
    <property type="entry name" value="DUF3833"/>
</dbReference>
<keyword evidence="1" id="KW-0732">Signal</keyword>
<organism evidence="2 3">
    <name type="scientific">Marinagarivorans cellulosilyticus</name>
    <dbReference type="NCBI Taxonomy" id="2721545"/>
    <lineage>
        <taxon>Bacteria</taxon>
        <taxon>Pseudomonadati</taxon>
        <taxon>Pseudomonadota</taxon>
        <taxon>Gammaproteobacteria</taxon>
        <taxon>Cellvibrionales</taxon>
        <taxon>Cellvibrionaceae</taxon>
        <taxon>Marinagarivorans</taxon>
    </lineage>
</organism>
<dbReference type="Pfam" id="PF12915">
    <property type="entry name" value="DUF3833"/>
    <property type="match status" value="1"/>
</dbReference>
<dbReference type="Proteomes" id="UP001320119">
    <property type="component" value="Chromosome"/>
</dbReference>
<name>A0AAN1WHZ8_9GAMM</name>
<gene>
    <name evidence="2" type="ORF">MARGE09_P2158</name>
</gene>
<evidence type="ECO:0000313" key="3">
    <source>
        <dbReference type="Proteomes" id="UP001320119"/>
    </source>
</evidence>
<dbReference type="AlphaFoldDB" id="A0AAN1WHZ8"/>
<evidence type="ECO:0008006" key="4">
    <source>
        <dbReference type="Google" id="ProtNLM"/>
    </source>
</evidence>
<reference evidence="2 3" key="1">
    <citation type="journal article" date="2022" name="IScience">
        <title>An ultrasensitive nanofiber-based assay for enzymatic hydrolysis and deep-sea microbial degradation of cellulose.</title>
        <authorList>
            <person name="Tsudome M."/>
            <person name="Tachioka M."/>
            <person name="Miyazaki M."/>
            <person name="Uchimura K."/>
            <person name="Tsuda M."/>
            <person name="Takaki Y."/>
            <person name="Deguchi S."/>
        </authorList>
    </citation>
    <scope>NUCLEOTIDE SEQUENCE [LARGE SCALE GENOMIC DNA]</scope>
    <source>
        <strain evidence="2 3">GE09</strain>
    </source>
</reference>
<dbReference type="RefSeq" id="WP_236981991.1">
    <property type="nucleotide sequence ID" value="NZ_AP023086.1"/>
</dbReference>
<keyword evidence="3" id="KW-1185">Reference proteome</keyword>
<dbReference type="PROSITE" id="PS51257">
    <property type="entry name" value="PROKAR_LIPOPROTEIN"/>
    <property type="match status" value="1"/>
</dbReference>
<accession>A0AAN1WHZ8</accession>
<dbReference type="EMBL" id="AP023086">
    <property type="protein sequence ID" value="BCD97957.1"/>
    <property type="molecule type" value="Genomic_DNA"/>
</dbReference>
<proteinExistence type="predicted"/>